<dbReference type="InterPro" id="IPR013783">
    <property type="entry name" value="Ig-like_fold"/>
</dbReference>
<evidence type="ECO:0000256" key="8">
    <source>
        <dbReference type="ARBA" id="ARBA00023049"/>
    </source>
</evidence>
<dbReference type="PRINTS" id="PR00730">
    <property type="entry name" value="THERMOLYSIN"/>
</dbReference>
<feature type="active site" evidence="10">
    <location>
        <position position="338"/>
    </location>
</feature>
<evidence type="ECO:0000259" key="12">
    <source>
        <dbReference type="PROSITE" id="PS50093"/>
    </source>
</evidence>
<dbReference type="Pfam" id="PF18911">
    <property type="entry name" value="PKD_4"/>
    <property type="match status" value="1"/>
</dbReference>
<dbReference type="Proteomes" id="UP000002943">
    <property type="component" value="Unassembled WGS sequence"/>
</dbReference>
<dbReference type="Pfam" id="PF01447">
    <property type="entry name" value="Peptidase_M4"/>
    <property type="match status" value="1"/>
</dbReference>
<keyword evidence="5 11" id="KW-0732">Signal</keyword>
<comment type="similarity">
    <text evidence="2">Belongs to the peptidase M4 family.</text>
</comment>
<organism evidence="13 14">
    <name type="scientific">Vibrio caribbeanicus ATCC BAA-2122</name>
    <dbReference type="NCBI Taxonomy" id="796620"/>
    <lineage>
        <taxon>Bacteria</taxon>
        <taxon>Pseudomonadati</taxon>
        <taxon>Pseudomonadota</taxon>
        <taxon>Gammaproteobacteria</taxon>
        <taxon>Vibrionales</taxon>
        <taxon>Vibrionaceae</taxon>
        <taxon>Vibrio</taxon>
    </lineage>
</organism>
<evidence type="ECO:0000256" key="6">
    <source>
        <dbReference type="ARBA" id="ARBA00022801"/>
    </source>
</evidence>
<feature type="active site" description="Proton donor" evidence="10">
    <location>
        <position position="420"/>
    </location>
</feature>
<keyword evidence="9" id="KW-0865">Zymogen</keyword>
<proteinExistence type="inferred from homology"/>
<dbReference type="InterPro" id="IPR027268">
    <property type="entry name" value="Peptidase_M4/M1_CTD_sf"/>
</dbReference>
<dbReference type="InterPro" id="IPR000601">
    <property type="entry name" value="PKD_dom"/>
</dbReference>
<evidence type="ECO:0000313" key="14">
    <source>
        <dbReference type="Proteomes" id="UP000002943"/>
    </source>
</evidence>
<reference evidence="13 14" key="1">
    <citation type="journal article" date="2012" name="Int. J. Syst. Evol. Microbiol.">
        <title>Vibrio caribbeanicus sp. nov., isolated from the marine sponge Scleritoderma cyanea.</title>
        <authorList>
            <person name="Hoffmann M."/>
            <person name="Monday S.R."/>
            <person name="Allard M.W."/>
            <person name="Strain E.A."/>
            <person name="Whittaker P."/>
            <person name="Naum M."/>
            <person name="McCarthy P.J."/>
            <person name="Lopez J.V."/>
            <person name="Fischer M."/>
            <person name="Brown E.W."/>
        </authorList>
    </citation>
    <scope>NUCLEOTIDE SEQUENCE [LARGE SCALE GENOMIC DNA]</scope>
    <source>
        <strain evidence="13 14">ATCC BAA-2122</strain>
    </source>
</reference>
<comment type="cofactor">
    <cofactor evidence="1">
        <name>Ca(2+)</name>
        <dbReference type="ChEBI" id="CHEBI:29108"/>
    </cofactor>
</comment>
<dbReference type="GO" id="GO:0004222">
    <property type="term" value="F:metalloendopeptidase activity"/>
    <property type="evidence" value="ECO:0007669"/>
    <property type="project" value="InterPro"/>
</dbReference>
<feature type="chain" id="PRO_5003166719" evidence="11">
    <location>
        <begin position="23"/>
        <end position="779"/>
    </location>
</feature>
<dbReference type="SUPFAM" id="SSF49299">
    <property type="entry name" value="PKD domain"/>
    <property type="match status" value="1"/>
</dbReference>
<dbReference type="CDD" id="cd00146">
    <property type="entry name" value="PKD"/>
    <property type="match status" value="1"/>
</dbReference>
<dbReference type="eggNOG" id="COG3291">
    <property type="taxonomic scope" value="Bacteria"/>
</dbReference>
<dbReference type="Gene3D" id="3.10.170.10">
    <property type="match status" value="1"/>
</dbReference>
<evidence type="ECO:0000256" key="11">
    <source>
        <dbReference type="SAM" id="SignalP"/>
    </source>
</evidence>
<protein>
    <submittedName>
        <fullName evidence="13">Zinc metalloprotease</fullName>
    </submittedName>
</protein>
<accession>E3BJB5</accession>
<dbReference type="Gene3D" id="2.60.120.380">
    <property type="match status" value="1"/>
</dbReference>
<dbReference type="STRING" id="796620.VIBC2010_06939"/>
<dbReference type="RefSeq" id="WP_009601114.1">
    <property type="nucleotide sequence ID" value="NZ_AEIU01000069.1"/>
</dbReference>
<evidence type="ECO:0000256" key="3">
    <source>
        <dbReference type="ARBA" id="ARBA00022670"/>
    </source>
</evidence>
<keyword evidence="8 13" id="KW-0482">Metalloprotease</keyword>
<dbReference type="Gene3D" id="1.10.390.10">
    <property type="entry name" value="Neutral Protease Domain 2"/>
    <property type="match status" value="1"/>
</dbReference>
<keyword evidence="3 13" id="KW-0645">Protease</keyword>
<evidence type="ECO:0000256" key="1">
    <source>
        <dbReference type="ARBA" id="ARBA00001913"/>
    </source>
</evidence>
<evidence type="ECO:0000313" key="13">
    <source>
        <dbReference type="EMBL" id="EFP96684.1"/>
    </source>
</evidence>
<dbReference type="PANTHER" id="PTHR33794:SF1">
    <property type="entry name" value="BACILLOLYSIN"/>
    <property type="match status" value="1"/>
</dbReference>
<dbReference type="Gene3D" id="3.10.450.40">
    <property type="match status" value="1"/>
</dbReference>
<evidence type="ECO:0000256" key="10">
    <source>
        <dbReference type="PIRSR" id="PIRSR623612-1"/>
    </source>
</evidence>
<feature type="signal peptide" evidence="11">
    <location>
        <begin position="1"/>
        <end position="22"/>
    </location>
</feature>
<evidence type="ECO:0000256" key="4">
    <source>
        <dbReference type="ARBA" id="ARBA00022723"/>
    </source>
</evidence>
<feature type="domain" description="PKD" evidence="12">
    <location>
        <begin position="610"/>
        <end position="691"/>
    </location>
</feature>
<dbReference type="GO" id="GO:0006508">
    <property type="term" value="P:proteolysis"/>
    <property type="evidence" value="ECO:0007669"/>
    <property type="project" value="UniProtKB-KW"/>
</dbReference>
<dbReference type="OrthoDB" id="5378341at2"/>
<keyword evidence="7" id="KW-0862">Zinc</keyword>
<dbReference type="InterPro" id="IPR013856">
    <property type="entry name" value="Peptidase_M4_domain"/>
</dbReference>
<dbReference type="Pfam" id="PF02868">
    <property type="entry name" value="Peptidase_M4_C"/>
    <property type="match status" value="1"/>
</dbReference>
<dbReference type="InterPro" id="IPR022409">
    <property type="entry name" value="PKD/Chitinase_dom"/>
</dbReference>
<keyword evidence="14" id="KW-1185">Reference proteome</keyword>
<comment type="caution">
    <text evidence="13">The sequence shown here is derived from an EMBL/GenBank/DDBJ whole genome shotgun (WGS) entry which is preliminary data.</text>
</comment>
<evidence type="ECO:0000256" key="5">
    <source>
        <dbReference type="ARBA" id="ARBA00022729"/>
    </source>
</evidence>
<dbReference type="SUPFAM" id="SSF55486">
    <property type="entry name" value="Metalloproteases ('zincins'), catalytic domain"/>
    <property type="match status" value="1"/>
</dbReference>
<dbReference type="PANTHER" id="PTHR33794">
    <property type="entry name" value="BACILLOLYSIN"/>
    <property type="match status" value="1"/>
</dbReference>
<dbReference type="Pfam" id="PF04151">
    <property type="entry name" value="PPC"/>
    <property type="match status" value="1"/>
</dbReference>
<dbReference type="EMBL" id="AEIU01000069">
    <property type="protein sequence ID" value="EFP96684.1"/>
    <property type="molecule type" value="Genomic_DNA"/>
</dbReference>
<dbReference type="CDD" id="cd09597">
    <property type="entry name" value="M4_TLP"/>
    <property type="match status" value="1"/>
</dbReference>
<dbReference type="eggNOG" id="COG3227">
    <property type="taxonomic scope" value="Bacteria"/>
</dbReference>
<dbReference type="SMART" id="SM00089">
    <property type="entry name" value="PKD"/>
    <property type="match status" value="1"/>
</dbReference>
<dbReference type="InterPro" id="IPR001570">
    <property type="entry name" value="Peptidase_M4_C_domain"/>
</dbReference>
<dbReference type="InterPro" id="IPR023612">
    <property type="entry name" value="Peptidase_M4"/>
</dbReference>
<dbReference type="InterPro" id="IPR007280">
    <property type="entry name" value="Peptidase_C_arc/bac"/>
</dbReference>
<dbReference type="GO" id="GO:0046872">
    <property type="term" value="F:metal ion binding"/>
    <property type="evidence" value="ECO:0007669"/>
    <property type="project" value="UniProtKB-KW"/>
</dbReference>
<dbReference type="PROSITE" id="PS50093">
    <property type="entry name" value="PKD"/>
    <property type="match status" value="1"/>
</dbReference>
<dbReference type="AlphaFoldDB" id="E3BJB5"/>
<sequence length="779" mass="85926">MKMKKCLIALAVSSAMTLSVHAGETVSLKQPVKFTSFSGLNAQLGVNKASSFKLVKEVKLKKKGVYKVKYQQNIYGVPVWGHTLNASQTFKGGALKTLQGTYLKNVNVKRSFVKPTLNRVQARELASKNLKASAIGLKNLTNVKDDLYIYQDGDKTRLVYLISYLVEGSAKPTRPFTMIDAHTGDMVKRWEGIAHAEIGEGPGGNEKTGRYEYGTDYHFLNVAQDGTNCVMESENVVTVDLNGATDGETPYSFECPRNEHKEINGAYSPLNDAHYFGNVVFDMYKSWFDTAPLSFKLMMRVHYGNGYENAFWDGRAMTFGDGQDFFYPLVSLDVSAHEVSHGFTEQNSGLIYANQSGGMNEAFSDIAGEAAEYFMKGTNDWMVGKDIFKEEGALRYMDMPSRDGVSIDHAQDYYDGLNVHYSSGVFNKAFYHLATTEGWDTKKAFELFVLANQIYWAEDSDYWQGACGVKNAATDYEYDTSAVVSAFMEVGVEPCAEPPLPPEPEYTRLENGQATTVAGGTGSKTYFDIEVPAGKDMLTVELAVASGDPDIYVGLDYAPSPTENICKSDSVRDEVCIIENPEAGRYTINVLGYSEYADASLKATYDQSTPNVPPVASFDHSVSGMSVELRSTSSDSDGEIVSYAWDLGDGNSANGETASHTYESAGEYVVTLTVTDNAGAATTSTQTIKIEDGATDAFPLKLQFGNKHPNGQARIKLKWDYDTEDYFIIKRNGKNVGATDFNSYLDKFTHNGTIDVEYQVCTSGNICSETRHYRFIKRN</sequence>
<dbReference type="Pfam" id="PF07504">
    <property type="entry name" value="FTP"/>
    <property type="match status" value="1"/>
</dbReference>
<dbReference type="MEROPS" id="M04.016"/>
<evidence type="ECO:0000256" key="2">
    <source>
        <dbReference type="ARBA" id="ARBA00009388"/>
    </source>
</evidence>
<dbReference type="InterPro" id="IPR050728">
    <property type="entry name" value="Zinc_Metalloprotease_M4"/>
</dbReference>
<dbReference type="Gene3D" id="3.10.450.490">
    <property type="match status" value="1"/>
</dbReference>
<evidence type="ECO:0000256" key="9">
    <source>
        <dbReference type="ARBA" id="ARBA00023145"/>
    </source>
</evidence>
<dbReference type="InterPro" id="IPR035986">
    <property type="entry name" value="PKD_dom_sf"/>
</dbReference>
<gene>
    <name evidence="13" type="ORF">VIBC2010_06939</name>
</gene>
<evidence type="ECO:0000256" key="7">
    <source>
        <dbReference type="ARBA" id="ARBA00022833"/>
    </source>
</evidence>
<keyword evidence="6" id="KW-0378">Hydrolase</keyword>
<dbReference type="Gene3D" id="2.60.40.10">
    <property type="entry name" value="Immunoglobulins"/>
    <property type="match status" value="1"/>
</dbReference>
<name>E3BJB5_9VIBR</name>
<keyword evidence="4" id="KW-0479">Metal-binding</keyword>
<dbReference type="InterPro" id="IPR011096">
    <property type="entry name" value="FTP_domain"/>
</dbReference>